<dbReference type="AlphaFoldDB" id="A0A918EQJ1"/>
<evidence type="ECO:0000313" key="3">
    <source>
        <dbReference type="Proteomes" id="UP000620156"/>
    </source>
</evidence>
<keyword evidence="3" id="KW-1185">Reference proteome</keyword>
<name>A0A918EQJ1_9ACTN</name>
<dbReference type="EMBL" id="BMQK01000001">
    <property type="protein sequence ID" value="GGQ42850.1"/>
    <property type="molecule type" value="Genomic_DNA"/>
</dbReference>
<accession>A0A918EQJ1</accession>
<comment type="caution">
    <text evidence="2">The sequence shown here is derived from an EMBL/GenBank/DDBJ whole genome shotgun (WGS) entry which is preliminary data.</text>
</comment>
<feature type="compositionally biased region" description="Low complexity" evidence="1">
    <location>
        <begin position="324"/>
        <end position="337"/>
    </location>
</feature>
<feature type="region of interest" description="Disordered" evidence="1">
    <location>
        <begin position="85"/>
        <end position="365"/>
    </location>
</feature>
<feature type="compositionally biased region" description="Low complexity" evidence="1">
    <location>
        <begin position="261"/>
        <end position="273"/>
    </location>
</feature>
<proteinExistence type="predicted"/>
<reference evidence="2" key="1">
    <citation type="journal article" date="2014" name="Int. J. Syst. Evol. Microbiol.">
        <title>Complete genome sequence of Corynebacterium casei LMG S-19264T (=DSM 44701T), isolated from a smear-ripened cheese.</title>
        <authorList>
            <consortium name="US DOE Joint Genome Institute (JGI-PGF)"/>
            <person name="Walter F."/>
            <person name="Albersmeier A."/>
            <person name="Kalinowski J."/>
            <person name="Ruckert C."/>
        </authorList>
    </citation>
    <scope>NUCLEOTIDE SEQUENCE</scope>
    <source>
        <strain evidence="2">JCM 3131</strain>
    </source>
</reference>
<feature type="compositionally biased region" description="Low complexity" evidence="1">
    <location>
        <begin position="131"/>
        <end position="143"/>
    </location>
</feature>
<sequence length="515" mass="52434">MTTDEEALGAPAPDSGTGSGPRHAVFRKPFLARLQVPAGKAMALAAMPTAVLMGMGIAPALARADDKATTSRSLTLEEYQSCVEILEEARDDAESEDGEKKDEEKPEETEEDGEGEEDGQDDQGGRNEKAPVVPSPSVSSSVPAAGGREEQSSPGGSPPDEDSPGDGSPEDTSHEGGEAADGGSSSDSGSDDETGSAPAPAPVPTAPDGSSQSGDRPRIPGLSDLGDALEGLGSALEDVLTPRAGESASPSAPADEDTAEPAEGTADEATGTGEEPGKRAAQDVTGDVAAPVTEPAPEPEADATAPVAEPDGEPAEEPAEEPAGEVTASPSTSTSPGPGSGPSPSPTPSETSTTDPDDCPVATDAEGGLEQDLPALPDAPWYLDAGSLLLKGADYQGIVQVRTANGTVKKVLKYVISDGTDIGDLHQTVRDERTGKLYHVQAGEGTTSTIRDGDTVMYTESISGKLLGLVPVEFSPENPPPLDIPVIYFTDVRVVQAGQFGGTLHIPGLRQYVTD</sequence>
<gene>
    <name evidence="2" type="ORF">GCM10010145_09830</name>
</gene>
<dbReference type="RefSeq" id="WP_189215302.1">
    <property type="nucleotide sequence ID" value="NZ_BMQK01000001.1"/>
</dbReference>
<evidence type="ECO:0000313" key="2">
    <source>
        <dbReference type="EMBL" id="GGQ42850.1"/>
    </source>
</evidence>
<reference evidence="2" key="2">
    <citation type="submission" date="2020-09" db="EMBL/GenBank/DDBJ databases">
        <authorList>
            <person name="Sun Q."/>
            <person name="Ohkuma M."/>
        </authorList>
    </citation>
    <scope>NUCLEOTIDE SEQUENCE</scope>
    <source>
        <strain evidence="2">JCM 3131</strain>
    </source>
</reference>
<feature type="compositionally biased region" description="Acidic residues" evidence="1">
    <location>
        <begin position="310"/>
        <end position="323"/>
    </location>
</feature>
<feature type="compositionally biased region" description="Acidic residues" evidence="1">
    <location>
        <begin position="85"/>
        <end position="97"/>
    </location>
</feature>
<protein>
    <recommendedName>
        <fullName evidence="4">Membrane-bound hydrophilic protein</fullName>
    </recommendedName>
</protein>
<feature type="region of interest" description="Disordered" evidence="1">
    <location>
        <begin position="1"/>
        <end position="23"/>
    </location>
</feature>
<evidence type="ECO:0008006" key="4">
    <source>
        <dbReference type="Google" id="ProtNLM"/>
    </source>
</evidence>
<evidence type="ECO:0000256" key="1">
    <source>
        <dbReference type="SAM" id="MobiDB-lite"/>
    </source>
</evidence>
<dbReference type="Proteomes" id="UP000620156">
    <property type="component" value="Unassembled WGS sequence"/>
</dbReference>
<feature type="compositionally biased region" description="Acidic residues" evidence="1">
    <location>
        <begin position="105"/>
        <end position="121"/>
    </location>
</feature>
<organism evidence="2 3">
    <name type="scientific">Streptomyces ruber</name>
    <dbReference type="NCBI Taxonomy" id="83378"/>
    <lineage>
        <taxon>Bacteria</taxon>
        <taxon>Bacillati</taxon>
        <taxon>Actinomycetota</taxon>
        <taxon>Actinomycetes</taxon>
        <taxon>Kitasatosporales</taxon>
        <taxon>Streptomycetaceae</taxon>
        <taxon>Streptomyces</taxon>
    </lineage>
</organism>